<dbReference type="RefSeq" id="WP_369018108.1">
    <property type="nucleotide sequence ID" value="NZ_CP121689.1"/>
</dbReference>
<dbReference type="Pfam" id="PF02561">
    <property type="entry name" value="FliS"/>
    <property type="match status" value="1"/>
</dbReference>
<dbReference type="CDD" id="cd16098">
    <property type="entry name" value="FliS"/>
    <property type="match status" value="1"/>
</dbReference>
<evidence type="ECO:0000256" key="2">
    <source>
        <dbReference type="ARBA" id="ARBA00008787"/>
    </source>
</evidence>
<evidence type="ECO:0000313" key="7">
    <source>
        <dbReference type="EMBL" id="WZL75955.1"/>
    </source>
</evidence>
<dbReference type="EMBL" id="CP121689">
    <property type="protein sequence ID" value="WZL75955.1"/>
    <property type="molecule type" value="Genomic_DNA"/>
</dbReference>
<evidence type="ECO:0000256" key="6">
    <source>
        <dbReference type="PIRNR" id="PIRNR039090"/>
    </source>
</evidence>
<reference evidence="7 8" key="1">
    <citation type="submission" date="2023-03" db="EMBL/GenBank/DDBJ databases">
        <title>Novel Species.</title>
        <authorList>
            <person name="Ma S."/>
        </authorList>
    </citation>
    <scope>NUCLEOTIDE SEQUENCE [LARGE SCALE GENOMIC DNA]</scope>
    <source>
        <strain evidence="7 8">B11</strain>
    </source>
</reference>
<keyword evidence="5" id="KW-0143">Chaperone</keyword>
<dbReference type="InterPro" id="IPR036584">
    <property type="entry name" value="FliS_sf"/>
</dbReference>
<evidence type="ECO:0000256" key="4">
    <source>
        <dbReference type="ARBA" id="ARBA00022795"/>
    </source>
</evidence>
<dbReference type="Proteomes" id="UP001461341">
    <property type="component" value="Chromosome"/>
</dbReference>
<keyword evidence="3 6" id="KW-0963">Cytoplasm</keyword>
<dbReference type="SUPFAM" id="SSF101116">
    <property type="entry name" value="Flagellar export chaperone FliS"/>
    <property type="match status" value="1"/>
</dbReference>
<evidence type="ECO:0000256" key="5">
    <source>
        <dbReference type="ARBA" id="ARBA00023186"/>
    </source>
</evidence>
<accession>A0ABZ2YE51</accession>
<dbReference type="PANTHER" id="PTHR34773:SF1">
    <property type="entry name" value="FLAGELLAR SECRETION CHAPERONE FLIS"/>
    <property type="match status" value="1"/>
</dbReference>
<dbReference type="Gene3D" id="1.20.120.340">
    <property type="entry name" value="Flagellar protein FliS"/>
    <property type="match status" value="1"/>
</dbReference>
<gene>
    <name evidence="7" type="primary">fliS</name>
    <name evidence="7" type="ORF">QBE54_10280</name>
</gene>
<sequence>MNAYLMAKAKESYQMSAVNTASPVRLIVMLYDGGIKFLKMAELLYEEREAEKAHQMIVRVEKIVLELMASLNFEQGGEIARNLLELYQFMLKECAEINEENYREKIHGLLKLFSGLQEAWMEVEKKLPH</sequence>
<evidence type="ECO:0000256" key="3">
    <source>
        <dbReference type="ARBA" id="ARBA00022490"/>
    </source>
</evidence>
<comment type="subcellular location">
    <subcellularLocation>
        <location evidence="1 6">Cytoplasm</location>
        <location evidence="1 6">Cytosol</location>
    </subcellularLocation>
</comment>
<keyword evidence="8" id="KW-1185">Reference proteome</keyword>
<keyword evidence="7" id="KW-0966">Cell projection</keyword>
<keyword evidence="7" id="KW-0282">Flagellum</keyword>
<evidence type="ECO:0000256" key="1">
    <source>
        <dbReference type="ARBA" id="ARBA00004514"/>
    </source>
</evidence>
<dbReference type="PANTHER" id="PTHR34773">
    <property type="entry name" value="FLAGELLAR SECRETION CHAPERONE FLIS"/>
    <property type="match status" value="1"/>
</dbReference>
<name>A0ABZ2YE51_9BACT</name>
<keyword evidence="7" id="KW-0969">Cilium</keyword>
<proteinExistence type="inferred from homology"/>
<comment type="similarity">
    <text evidence="2 6">Belongs to the FliS family.</text>
</comment>
<keyword evidence="4 6" id="KW-1005">Bacterial flagellum biogenesis</keyword>
<evidence type="ECO:0000313" key="8">
    <source>
        <dbReference type="Proteomes" id="UP001461341"/>
    </source>
</evidence>
<dbReference type="InterPro" id="IPR003713">
    <property type="entry name" value="FliS"/>
</dbReference>
<protein>
    <recommendedName>
        <fullName evidence="6">Flagellar secretion chaperone FliS</fullName>
    </recommendedName>
</protein>
<dbReference type="PIRSF" id="PIRSF039090">
    <property type="entry name" value="Flis"/>
    <property type="match status" value="1"/>
</dbReference>
<organism evidence="7 8">
    <name type="scientific">Thermatribacter velox</name>
    <dbReference type="NCBI Taxonomy" id="3039681"/>
    <lineage>
        <taxon>Bacteria</taxon>
        <taxon>Pseudomonadati</taxon>
        <taxon>Atribacterota</taxon>
        <taxon>Atribacteria</taxon>
        <taxon>Atribacterales</taxon>
        <taxon>Thermatribacteraceae</taxon>
        <taxon>Thermatribacter</taxon>
    </lineage>
</organism>
<dbReference type="NCBIfam" id="TIGR00208">
    <property type="entry name" value="fliS"/>
    <property type="match status" value="1"/>
</dbReference>